<proteinExistence type="predicted"/>
<reference evidence="1" key="1">
    <citation type="journal article" date="2020" name="Microbiol. Resour. Announc.">
        <title>Complete Genome Sequence of Novel Psychrotolerant Legionella Strain TUM19329, Isolated from Antarctic Lake Sediment.</title>
        <authorList>
            <person name="Shimada S."/>
            <person name="Nakai R."/>
            <person name="Aoki K."/>
            <person name="Shimoeda N."/>
            <person name="Ohno G."/>
            <person name="Miyazaki Y."/>
            <person name="Kudoh S."/>
            <person name="Imura S."/>
            <person name="Watanabe K."/>
            <person name="Ishii Y."/>
            <person name="Tateda K."/>
        </authorList>
    </citation>
    <scope>NUCLEOTIDE SEQUENCE [LARGE SCALE GENOMIC DNA]</scope>
    <source>
        <strain evidence="1">TUM19329</strain>
    </source>
</reference>
<dbReference type="KEGG" id="lant:TUM19329_20460"/>
<evidence type="ECO:0000313" key="1">
    <source>
        <dbReference type="EMBL" id="BCA95685.1"/>
    </source>
</evidence>
<evidence type="ECO:0000313" key="2">
    <source>
        <dbReference type="Proteomes" id="UP000502894"/>
    </source>
</evidence>
<sequence>MLPRITVEHNGVNNSYRVNFSHIDCLAFGHIASQVVLSIPGLKAGILRWKIGPHIFILIK</sequence>
<dbReference type="Proteomes" id="UP000502894">
    <property type="component" value="Chromosome"/>
</dbReference>
<dbReference type="AlphaFoldDB" id="A0A6F8T4S0"/>
<name>A0A6F8T4S0_9GAMM</name>
<accession>A0A6F8T4S0</accession>
<gene>
    <name evidence="1" type="ORF">TUM19329_20460</name>
</gene>
<protein>
    <submittedName>
        <fullName evidence="1">Uncharacterized protein</fullName>
    </submittedName>
</protein>
<dbReference type="EMBL" id="AP022839">
    <property type="protein sequence ID" value="BCA95685.1"/>
    <property type="molecule type" value="Genomic_DNA"/>
</dbReference>
<organism evidence="1 2">
    <name type="scientific">Legionella antarctica</name>
    <dbReference type="NCBI Taxonomy" id="2708020"/>
    <lineage>
        <taxon>Bacteria</taxon>
        <taxon>Pseudomonadati</taxon>
        <taxon>Pseudomonadota</taxon>
        <taxon>Gammaproteobacteria</taxon>
        <taxon>Legionellales</taxon>
        <taxon>Legionellaceae</taxon>
        <taxon>Legionella</taxon>
    </lineage>
</organism>
<keyword evidence="2" id="KW-1185">Reference proteome</keyword>